<name>A0A6L6Q9T7_9BURK</name>
<proteinExistence type="predicted"/>
<gene>
    <name evidence="1" type="ORF">GM658_00055</name>
</gene>
<protein>
    <submittedName>
        <fullName evidence="1">Uncharacterized protein</fullName>
    </submittedName>
</protein>
<dbReference type="Proteomes" id="UP000472320">
    <property type="component" value="Unassembled WGS sequence"/>
</dbReference>
<comment type="caution">
    <text evidence="1">The sequence shown here is derived from an EMBL/GenBank/DDBJ whole genome shotgun (WGS) entry which is preliminary data.</text>
</comment>
<organism evidence="1 2">
    <name type="scientific">Massilia eburnea</name>
    <dbReference type="NCBI Taxonomy" id="1776165"/>
    <lineage>
        <taxon>Bacteria</taxon>
        <taxon>Pseudomonadati</taxon>
        <taxon>Pseudomonadota</taxon>
        <taxon>Betaproteobacteria</taxon>
        <taxon>Burkholderiales</taxon>
        <taxon>Oxalobacteraceae</taxon>
        <taxon>Telluria group</taxon>
        <taxon>Massilia</taxon>
    </lineage>
</organism>
<evidence type="ECO:0000313" key="2">
    <source>
        <dbReference type="Proteomes" id="UP000472320"/>
    </source>
</evidence>
<evidence type="ECO:0000313" key="1">
    <source>
        <dbReference type="EMBL" id="MTW08985.1"/>
    </source>
</evidence>
<keyword evidence="2" id="KW-1185">Reference proteome</keyword>
<dbReference type="EMBL" id="WNKX01000001">
    <property type="protein sequence ID" value="MTW08985.1"/>
    <property type="molecule type" value="Genomic_DNA"/>
</dbReference>
<dbReference type="AlphaFoldDB" id="A0A6L6Q9T7"/>
<sequence>MSVLKWTVGILCCALILVGASLFMMADPYYLSAPTDASLIERLHKNKASFDLLHQMMVDDAMSYVSSTKLGKPVSDRRRKEYVRLLEAIGNPILRSDGNMTKYSYAGGGLSAIGPGWQKAIQFNCEQNLPTLASLDNAGELNAGELNQRTVDDDWCLIFEKFD</sequence>
<accession>A0A6L6Q9T7</accession>
<reference evidence="1 2" key="1">
    <citation type="submission" date="2019-11" db="EMBL/GenBank/DDBJ databases">
        <title>Type strains purchased from KCTC, JCM and DSMZ.</title>
        <authorList>
            <person name="Lu H."/>
        </authorList>
    </citation>
    <scope>NUCLEOTIDE SEQUENCE [LARGE SCALE GENOMIC DNA]</scope>
    <source>
        <strain evidence="1 2">JCM 31587</strain>
    </source>
</reference>